<name>G5IM65_9FIRM</name>
<dbReference type="RefSeq" id="WP_006782581.1">
    <property type="nucleotide sequence ID" value="NZ_CP040506.1"/>
</dbReference>
<accession>G5IM65</accession>
<dbReference type="InterPro" id="IPR036465">
    <property type="entry name" value="vWFA_dom_sf"/>
</dbReference>
<evidence type="ECO:0000259" key="3">
    <source>
        <dbReference type="Pfam" id="PF13203"/>
    </source>
</evidence>
<dbReference type="PANTHER" id="PTHR38730">
    <property type="entry name" value="SLL7028 PROTEIN"/>
    <property type="match status" value="1"/>
</dbReference>
<proteinExistence type="predicted"/>
<protein>
    <recommendedName>
        <fullName evidence="6">VWA-like domain-containing protein</fullName>
    </recommendedName>
</protein>
<dbReference type="InterPro" id="IPR018698">
    <property type="entry name" value="VWA-like_dom"/>
</dbReference>
<reference evidence="4 5" key="1">
    <citation type="submission" date="2011-08" db="EMBL/GenBank/DDBJ databases">
        <title>The Genome Sequence of Clostridium hathewayi WAL-18680.</title>
        <authorList>
            <consortium name="The Broad Institute Genome Sequencing Platform"/>
            <person name="Earl A."/>
            <person name="Ward D."/>
            <person name="Feldgarden M."/>
            <person name="Gevers D."/>
            <person name="Finegold S.M."/>
            <person name="Summanen P.H."/>
            <person name="Molitoris D.R."/>
            <person name="Song M."/>
            <person name="Daigneault M."/>
            <person name="Allen-Vercoe E."/>
            <person name="Young S.K."/>
            <person name="Zeng Q."/>
            <person name="Gargeya S."/>
            <person name="Fitzgerald M."/>
            <person name="Haas B."/>
            <person name="Abouelleil A."/>
            <person name="Alvarado L."/>
            <person name="Arachchi H.M."/>
            <person name="Berlin A."/>
            <person name="Brown A."/>
            <person name="Chapman S.B."/>
            <person name="Chen Z."/>
            <person name="Dunbar C."/>
            <person name="Freedman E."/>
            <person name="Gearin G."/>
            <person name="Gellesch M."/>
            <person name="Goldberg J."/>
            <person name="Griggs A."/>
            <person name="Gujja S."/>
            <person name="Heiman D."/>
            <person name="Howarth C."/>
            <person name="Larson L."/>
            <person name="Lui A."/>
            <person name="MacDonald P.J.P."/>
            <person name="Montmayeur A."/>
            <person name="Murphy C."/>
            <person name="Neiman D."/>
            <person name="Pearson M."/>
            <person name="Priest M."/>
            <person name="Roberts A."/>
            <person name="Saif S."/>
            <person name="Shea T."/>
            <person name="Shenoy N."/>
            <person name="Sisk P."/>
            <person name="Stolte C."/>
            <person name="Sykes S."/>
            <person name="Wortman J."/>
            <person name="Nusbaum C."/>
            <person name="Birren B."/>
        </authorList>
    </citation>
    <scope>NUCLEOTIDE SEQUENCE [LARGE SCALE GENOMIC DNA]</scope>
    <source>
        <strain evidence="4 5">WAL-18680</strain>
    </source>
</reference>
<evidence type="ECO:0000259" key="2">
    <source>
        <dbReference type="Pfam" id="PF09967"/>
    </source>
</evidence>
<dbReference type="SUPFAM" id="SSF53300">
    <property type="entry name" value="vWA-like"/>
    <property type="match status" value="1"/>
</dbReference>
<evidence type="ECO:0000313" key="4">
    <source>
        <dbReference type="EMBL" id="EHI57484.1"/>
    </source>
</evidence>
<organism evidence="4 5">
    <name type="scientific">Hungatella hathewayi WAL-18680</name>
    <dbReference type="NCBI Taxonomy" id="742737"/>
    <lineage>
        <taxon>Bacteria</taxon>
        <taxon>Bacillati</taxon>
        <taxon>Bacillota</taxon>
        <taxon>Clostridia</taxon>
        <taxon>Lachnospirales</taxon>
        <taxon>Lachnospiraceae</taxon>
        <taxon>Hungatella</taxon>
    </lineage>
</organism>
<comment type="caution">
    <text evidence="4">The sequence shown here is derived from an EMBL/GenBank/DDBJ whole genome shotgun (WGS) entry which is preliminary data.</text>
</comment>
<dbReference type="AlphaFoldDB" id="G5IM65"/>
<dbReference type="OrthoDB" id="9809307at2"/>
<dbReference type="HOGENOM" id="CLU_040527_1_0_9"/>
<dbReference type="Proteomes" id="UP000005384">
    <property type="component" value="Unassembled WGS sequence"/>
</dbReference>
<dbReference type="Pfam" id="PF13203">
    <property type="entry name" value="DUF2201_N"/>
    <property type="match status" value="1"/>
</dbReference>
<feature type="region of interest" description="Disordered" evidence="1">
    <location>
        <begin position="436"/>
        <end position="467"/>
    </location>
</feature>
<dbReference type="EMBL" id="ADLN01000120">
    <property type="protein sequence ID" value="EHI57484.1"/>
    <property type="molecule type" value="Genomic_DNA"/>
</dbReference>
<dbReference type="PATRIC" id="fig|742737.3.peg.4580"/>
<evidence type="ECO:0000313" key="5">
    <source>
        <dbReference type="Proteomes" id="UP000005384"/>
    </source>
</evidence>
<feature type="domain" description="VWA-like" evidence="2">
    <location>
        <begin position="291"/>
        <end position="427"/>
    </location>
</feature>
<keyword evidence="5" id="KW-1185">Reference proteome</keyword>
<evidence type="ECO:0000256" key="1">
    <source>
        <dbReference type="SAM" id="MobiDB-lite"/>
    </source>
</evidence>
<feature type="domain" description="Putative metallopeptidase" evidence="3">
    <location>
        <begin position="52"/>
        <end position="244"/>
    </location>
</feature>
<dbReference type="Pfam" id="PF09967">
    <property type="entry name" value="DUF2201"/>
    <property type="match status" value="1"/>
</dbReference>
<evidence type="ECO:0008006" key="6">
    <source>
        <dbReference type="Google" id="ProtNLM"/>
    </source>
</evidence>
<gene>
    <name evidence="4" type="ORF">HMPREF9473_04593</name>
</gene>
<sequence>MIDPKRHQQLMELDTVELCTQILYDARNELYLNMHFLDISLSSLGFEAAATPGIGTDGFVIYYNPDYLFRLYRQGRSYVNRAYLHMVFHCLFCHMDTRGEREKEYWDLACDIAMESVLDGLYKKCIHRPQSAFRRETYLRLGKEMKVLTAEGIYAALKKMNLTEKQYNRLTAEFYVDNHARWYEDDTRKQAQPRQNKWNDNREKMQTQIESMASESAENADSLMEQVRIENRERYDYKKFLRKFSVLREELQVDEDSFDYIYYTYGLSMYGNMPLIEPLETKEIYRIEDFVIVIDTSMSCSGELVKRFLEETYTVLCESETYFKKINIHIIQCDDKIQSDKVITSQDEMDAYMRDFTIIGKGGTDFRPAFEYVNRLREQGAFRKLRGLLYFTDGEGIYPVRRPVYDTAFVFMKEQYTDVSVPPWAIKLILEPEEIESPPHAGSEESMVSPTHVGPAESIEMENSDEH</sequence>
<dbReference type="InterPro" id="IPR025154">
    <property type="entry name" value="Put_metallopeptidase_dom"/>
</dbReference>
<dbReference type="PANTHER" id="PTHR38730:SF1">
    <property type="entry name" value="SLL7028 PROTEIN"/>
    <property type="match status" value="1"/>
</dbReference>